<dbReference type="Proteomes" id="UP001595824">
    <property type="component" value="Unassembled WGS sequence"/>
</dbReference>
<evidence type="ECO:0000256" key="1">
    <source>
        <dbReference type="SAM" id="MobiDB-lite"/>
    </source>
</evidence>
<evidence type="ECO:0000313" key="2">
    <source>
        <dbReference type="EMBL" id="MFC4328737.1"/>
    </source>
</evidence>
<gene>
    <name evidence="2" type="ORF">ACFPC0_13005</name>
</gene>
<sequence length="82" mass="9450">MVLADTPDPRCADCGGAGGHRYDYGDHETGEYAGTDWDPCPCWDENRRFVLLPLPRLPRRLRRRTPGRDPWSTSRYSDEPPF</sequence>
<accession>A0ABV8TDP0</accession>
<dbReference type="RefSeq" id="WP_381739023.1">
    <property type="nucleotide sequence ID" value="NZ_JBHSDP010000013.1"/>
</dbReference>
<evidence type="ECO:0000313" key="3">
    <source>
        <dbReference type="Proteomes" id="UP001595824"/>
    </source>
</evidence>
<name>A0ABV8TDP0_9ACTN</name>
<organism evidence="2 3">
    <name type="scientific">Streptomyces andamanensis</name>
    <dbReference type="NCBI Taxonomy" id="1565035"/>
    <lineage>
        <taxon>Bacteria</taxon>
        <taxon>Bacillati</taxon>
        <taxon>Actinomycetota</taxon>
        <taxon>Actinomycetes</taxon>
        <taxon>Kitasatosporales</taxon>
        <taxon>Streptomycetaceae</taxon>
        <taxon>Streptomyces</taxon>
    </lineage>
</organism>
<feature type="region of interest" description="Disordered" evidence="1">
    <location>
        <begin position="61"/>
        <end position="82"/>
    </location>
</feature>
<protein>
    <submittedName>
        <fullName evidence="2">Uncharacterized protein</fullName>
    </submittedName>
</protein>
<reference evidence="3" key="1">
    <citation type="journal article" date="2019" name="Int. J. Syst. Evol. Microbiol.">
        <title>The Global Catalogue of Microorganisms (GCM) 10K type strain sequencing project: providing services to taxonomists for standard genome sequencing and annotation.</title>
        <authorList>
            <consortium name="The Broad Institute Genomics Platform"/>
            <consortium name="The Broad Institute Genome Sequencing Center for Infectious Disease"/>
            <person name="Wu L."/>
            <person name="Ma J."/>
        </authorList>
    </citation>
    <scope>NUCLEOTIDE SEQUENCE [LARGE SCALE GENOMIC DNA]</scope>
    <source>
        <strain evidence="3">PCU 347</strain>
    </source>
</reference>
<dbReference type="EMBL" id="JBHSDP010000013">
    <property type="protein sequence ID" value="MFC4328737.1"/>
    <property type="molecule type" value="Genomic_DNA"/>
</dbReference>
<proteinExistence type="predicted"/>
<comment type="caution">
    <text evidence="2">The sequence shown here is derived from an EMBL/GenBank/DDBJ whole genome shotgun (WGS) entry which is preliminary data.</text>
</comment>
<keyword evidence="3" id="KW-1185">Reference proteome</keyword>